<accession>A0ACC1QFW4</accession>
<dbReference type="Proteomes" id="UP001148737">
    <property type="component" value="Unassembled WGS sequence"/>
</dbReference>
<keyword evidence="2" id="KW-1185">Reference proteome</keyword>
<protein>
    <submittedName>
        <fullName evidence="1">Uncharacterized protein</fullName>
    </submittedName>
</protein>
<evidence type="ECO:0000313" key="1">
    <source>
        <dbReference type="EMBL" id="KAJ3473209.1"/>
    </source>
</evidence>
<dbReference type="EMBL" id="JANAKD010002619">
    <property type="protein sequence ID" value="KAJ3473209.1"/>
    <property type="molecule type" value="Genomic_DNA"/>
</dbReference>
<comment type="caution">
    <text evidence="1">The sequence shown here is derived from an EMBL/GenBank/DDBJ whole genome shotgun (WGS) entry which is preliminary data.</text>
</comment>
<name>A0ACC1QFW4_9HYPO</name>
<reference evidence="1" key="1">
    <citation type="submission" date="2022-07" db="EMBL/GenBank/DDBJ databases">
        <title>Genome Sequence of Lecanicillium saksenae.</title>
        <authorList>
            <person name="Buettner E."/>
        </authorList>
    </citation>
    <scope>NUCLEOTIDE SEQUENCE</scope>
    <source>
        <strain evidence="1">VT-O1</strain>
    </source>
</reference>
<gene>
    <name evidence="1" type="ORF">NLG97_g10448</name>
</gene>
<evidence type="ECO:0000313" key="2">
    <source>
        <dbReference type="Proteomes" id="UP001148737"/>
    </source>
</evidence>
<proteinExistence type="predicted"/>
<organism evidence="1 2">
    <name type="scientific">Lecanicillium saksenae</name>
    <dbReference type="NCBI Taxonomy" id="468837"/>
    <lineage>
        <taxon>Eukaryota</taxon>
        <taxon>Fungi</taxon>
        <taxon>Dikarya</taxon>
        <taxon>Ascomycota</taxon>
        <taxon>Pezizomycotina</taxon>
        <taxon>Sordariomycetes</taxon>
        <taxon>Hypocreomycetidae</taxon>
        <taxon>Hypocreales</taxon>
        <taxon>Cordycipitaceae</taxon>
        <taxon>Lecanicillium</taxon>
    </lineage>
</organism>
<sequence>MDSSYVNAAGQTNVWEYKLKAEFVSASLKPTLARQNLLVLEEAGEAISMVLWQLGDAASRGDGRAAGLGLGGSILENVNVAVESDNEMCDADGLENGNVDVAADGIAGAVGLVRFVGSDVEVEDVAIAGANVEGGQVDA</sequence>